<dbReference type="Proteomes" id="UP001165082">
    <property type="component" value="Unassembled WGS sequence"/>
</dbReference>
<evidence type="ECO:0000256" key="1">
    <source>
        <dbReference type="SAM" id="MobiDB-lite"/>
    </source>
</evidence>
<dbReference type="PANTHER" id="PTHR22774">
    <property type="entry name" value="CHOREIN N-TERMINAL DOMAIN-CONTAINING PROTEIN"/>
    <property type="match status" value="1"/>
</dbReference>
<feature type="region of interest" description="Disordered" evidence="1">
    <location>
        <begin position="71"/>
        <end position="101"/>
    </location>
</feature>
<feature type="compositionally biased region" description="Low complexity" evidence="1">
    <location>
        <begin position="74"/>
        <end position="96"/>
    </location>
</feature>
<comment type="caution">
    <text evidence="2">The sequence shown here is derived from an EMBL/GenBank/DDBJ whole genome shotgun (WGS) entry which is preliminary data.</text>
</comment>
<proteinExistence type="predicted"/>
<organism evidence="2 3">
    <name type="scientific">Triparma retinervis</name>
    <dbReference type="NCBI Taxonomy" id="2557542"/>
    <lineage>
        <taxon>Eukaryota</taxon>
        <taxon>Sar</taxon>
        <taxon>Stramenopiles</taxon>
        <taxon>Ochrophyta</taxon>
        <taxon>Bolidophyceae</taxon>
        <taxon>Parmales</taxon>
        <taxon>Triparmaceae</taxon>
        <taxon>Triparma</taxon>
    </lineage>
</organism>
<protein>
    <recommendedName>
        <fullName evidence="4">Chorein N-terminal domain-containing protein</fullName>
    </recommendedName>
</protein>
<dbReference type="EMBL" id="BRXZ01002909">
    <property type="protein sequence ID" value="GMH72707.1"/>
    <property type="molecule type" value="Genomic_DNA"/>
</dbReference>
<accession>A0A9W7EBC2</accession>
<dbReference type="OrthoDB" id="428159at2759"/>
<dbReference type="InterPro" id="IPR026728">
    <property type="entry name" value="BLTP3A/B"/>
</dbReference>
<reference evidence="2" key="1">
    <citation type="submission" date="2022-07" db="EMBL/GenBank/DDBJ databases">
        <title>Genome analysis of Parmales, a sister group of diatoms, reveals the evolutionary specialization of diatoms from phago-mixotrophs to photoautotrophs.</title>
        <authorList>
            <person name="Ban H."/>
            <person name="Sato S."/>
            <person name="Yoshikawa S."/>
            <person name="Kazumasa Y."/>
            <person name="Nakamura Y."/>
            <person name="Ichinomiya M."/>
            <person name="Saitoh K."/>
            <person name="Sato N."/>
            <person name="Blanc-Mathieu R."/>
            <person name="Endo H."/>
            <person name="Kuwata A."/>
            <person name="Ogata H."/>
        </authorList>
    </citation>
    <scope>NUCLEOTIDE SEQUENCE</scope>
</reference>
<keyword evidence="3" id="KW-1185">Reference proteome</keyword>
<sequence length="161" mass="17816">MDVWSGFVTLSNLTAKLDVINAMLENLLPQPFAVEHMTVGNLEITVPWSSLGSKPVIVVIDKVNVLVSSDFTKRSPSSSSSSSRRSRLAALRSPSSSSPPPDPNFFSIRRWLGEEILNKVVETFQLHIRDVHVRLEDPQARFGAGVTLESLHVHDNKGESR</sequence>
<evidence type="ECO:0000313" key="2">
    <source>
        <dbReference type="EMBL" id="GMH72707.1"/>
    </source>
</evidence>
<gene>
    <name evidence="2" type="ORF">TrRE_jg12072</name>
</gene>
<evidence type="ECO:0000313" key="3">
    <source>
        <dbReference type="Proteomes" id="UP001165082"/>
    </source>
</evidence>
<dbReference type="AlphaFoldDB" id="A0A9W7EBC2"/>
<name>A0A9W7EBC2_9STRA</name>
<evidence type="ECO:0008006" key="4">
    <source>
        <dbReference type="Google" id="ProtNLM"/>
    </source>
</evidence>
<dbReference type="PANTHER" id="PTHR22774:SF11">
    <property type="entry name" value="CHOREIN N-TERMINAL DOMAIN-CONTAINING PROTEIN"/>
    <property type="match status" value="1"/>
</dbReference>